<dbReference type="InterPro" id="IPR000315">
    <property type="entry name" value="Znf_B-box"/>
</dbReference>
<dbReference type="PANTHER" id="PTHR25462:SF296">
    <property type="entry name" value="MEIOTIC P26, ISOFORM F"/>
    <property type="match status" value="1"/>
</dbReference>
<evidence type="ECO:0000313" key="4">
    <source>
        <dbReference type="Proteomes" id="UP000596742"/>
    </source>
</evidence>
<dbReference type="SUPFAM" id="SSF101898">
    <property type="entry name" value="NHL repeat"/>
    <property type="match status" value="1"/>
</dbReference>
<dbReference type="EMBL" id="UYJE01006739">
    <property type="protein sequence ID" value="VDI48441.1"/>
    <property type="molecule type" value="Genomic_DNA"/>
</dbReference>
<dbReference type="GO" id="GO:0008270">
    <property type="term" value="F:zinc ion binding"/>
    <property type="evidence" value="ECO:0007669"/>
    <property type="project" value="UniProtKB-KW"/>
</dbReference>
<dbReference type="Gene3D" id="2.120.10.30">
    <property type="entry name" value="TolB, C-terminal domain"/>
    <property type="match status" value="1"/>
</dbReference>
<organism evidence="3 4">
    <name type="scientific">Mytilus galloprovincialis</name>
    <name type="common">Mediterranean mussel</name>
    <dbReference type="NCBI Taxonomy" id="29158"/>
    <lineage>
        <taxon>Eukaryota</taxon>
        <taxon>Metazoa</taxon>
        <taxon>Spiralia</taxon>
        <taxon>Lophotrochozoa</taxon>
        <taxon>Mollusca</taxon>
        <taxon>Bivalvia</taxon>
        <taxon>Autobranchia</taxon>
        <taxon>Pteriomorphia</taxon>
        <taxon>Mytilida</taxon>
        <taxon>Mytiloidea</taxon>
        <taxon>Mytilidae</taxon>
        <taxon>Mytilinae</taxon>
        <taxon>Mytilus</taxon>
    </lineage>
</organism>
<keyword evidence="1" id="KW-0862">Zinc</keyword>
<keyword evidence="1" id="KW-0863">Zinc-finger</keyword>
<keyword evidence="1" id="KW-0479">Metal-binding</keyword>
<accession>A0A8B6FFT6</accession>
<evidence type="ECO:0000313" key="3">
    <source>
        <dbReference type="EMBL" id="VDI48441.1"/>
    </source>
</evidence>
<dbReference type="PROSITE" id="PS50119">
    <property type="entry name" value="ZF_BBOX"/>
    <property type="match status" value="2"/>
</dbReference>
<feature type="domain" description="B box-type" evidence="2">
    <location>
        <begin position="11"/>
        <end position="58"/>
    </location>
</feature>
<proteinExistence type="predicted"/>
<protein>
    <submittedName>
        <fullName evidence="3">Tripartite motif-containing protein 71</fullName>
        <ecNumber evidence="3">2.3.2.27</ecNumber>
    </submittedName>
</protein>
<dbReference type="OrthoDB" id="6135363at2759"/>
<dbReference type="Proteomes" id="UP000596742">
    <property type="component" value="Unassembled WGS sequence"/>
</dbReference>
<reference evidence="3" key="1">
    <citation type="submission" date="2018-11" db="EMBL/GenBank/DDBJ databases">
        <authorList>
            <person name="Alioto T."/>
            <person name="Alioto T."/>
        </authorList>
    </citation>
    <scope>NUCLEOTIDE SEQUENCE</scope>
</reference>
<dbReference type="Gene3D" id="3.30.160.60">
    <property type="entry name" value="Classic Zinc Finger"/>
    <property type="match status" value="1"/>
</dbReference>
<gene>
    <name evidence="3" type="ORF">MGAL_10B048988</name>
</gene>
<keyword evidence="4" id="KW-1185">Reference proteome</keyword>
<dbReference type="AlphaFoldDB" id="A0A8B6FFT6"/>
<feature type="domain" description="B box-type" evidence="2">
    <location>
        <begin position="67"/>
        <end position="108"/>
    </location>
</feature>
<comment type="caution">
    <text evidence="3">The sequence shown here is derived from an EMBL/GenBank/DDBJ whole genome shotgun (WGS) entry which is preliminary data.</text>
</comment>
<evidence type="ECO:0000256" key="1">
    <source>
        <dbReference type="PROSITE-ProRule" id="PRU00024"/>
    </source>
</evidence>
<sequence>MAYSNSSFRAQVPLSCQLCEESNQIKWKCYQCDFLLCTKCQKLHKKVKSNDQHTIINIKDIARQQAKDDIPCEIHSGQNCDLFCQTCYEVVCPLCIAHTHGKHHMIELAEGYKLTINKLKNFSSDLVMKLPNYERGRSTLSSFKYSEEFKYKIEKQIILSREKDLKHEVEMHTKNLLEELDQRWDLLKQSVNDVDNTTQKINKDFEFRTESLTNALASVKSSVVFQAYKEERAARKQNIEPVKARFKRLPQYIPGKLQIQQALHGELQESNDDYEYALDHYELKVIKQYKTDLKSIAQIVCCDDGTLWISDSSTKKIQKIQFSNRLVHIVQQLQFATSGMALSLQGDLFFSIAEPYLKMLCHTTGKMIEIKNSEAPLITGPIHITREDKIIIRVGEKGPLFPVNKPRKVIIMDKDGTTEKVYNGLDNDGKPLFSAPQRITSDNDNNIYVLDCLNKDWSGRIVALDKTNGLRWIYSGNADINKEQTFKPRDLVATNLNNVIITDKDSHMIHILNTSGECIHYINTKDQLGIELPYSLDIDNTGTLYIGCFQSKPDEAKIYTVQVSGF</sequence>
<dbReference type="SUPFAM" id="SSF57845">
    <property type="entry name" value="B-box zinc-binding domain"/>
    <property type="match status" value="1"/>
</dbReference>
<dbReference type="GO" id="GO:0061630">
    <property type="term" value="F:ubiquitin protein ligase activity"/>
    <property type="evidence" value="ECO:0007669"/>
    <property type="project" value="UniProtKB-EC"/>
</dbReference>
<dbReference type="EC" id="2.3.2.27" evidence="3"/>
<evidence type="ECO:0000259" key="2">
    <source>
        <dbReference type="PROSITE" id="PS50119"/>
    </source>
</evidence>
<dbReference type="CDD" id="cd19756">
    <property type="entry name" value="Bbox2"/>
    <property type="match status" value="1"/>
</dbReference>
<dbReference type="InterPro" id="IPR011042">
    <property type="entry name" value="6-blade_b-propeller_TolB-like"/>
</dbReference>
<dbReference type="InterPro" id="IPR047153">
    <property type="entry name" value="TRIM45/56/19-like"/>
</dbReference>
<name>A0A8B6FFT6_MYTGA</name>
<keyword evidence="3" id="KW-0012">Acyltransferase</keyword>
<dbReference type="PANTHER" id="PTHR25462">
    <property type="entry name" value="BONUS, ISOFORM C-RELATED"/>
    <property type="match status" value="1"/>
</dbReference>
<keyword evidence="3" id="KW-0808">Transferase</keyword>